<evidence type="ECO:0000256" key="7">
    <source>
        <dbReference type="PROSITE-ProRule" id="PRU01094"/>
    </source>
</evidence>
<dbReference type="PANTHER" id="PTHR14009:SF6">
    <property type="entry name" value="LETM1 RBD DOMAIN-CONTAINING PROTEIN"/>
    <property type="match status" value="1"/>
</dbReference>
<dbReference type="InterPro" id="IPR033122">
    <property type="entry name" value="LETM1-like_RBD"/>
</dbReference>
<keyword evidence="5 7" id="KW-0496">Mitochondrion</keyword>
<accession>A0AAE0XC59</accession>
<reference evidence="10" key="1">
    <citation type="journal article" date="2023" name="Mol. Phylogenet. Evol.">
        <title>Genome-scale phylogeny and comparative genomics of the fungal order Sordariales.</title>
        <authorList>
            <person name="Hensen N."/>
            <person name="Bonometti L."/>
            <person name="Westerberg I."/>
            <person name="Brannstrom I.O."/>
            <person name="Guillou S."/>
            <person name="Cros-Aarteil S."/>
            <person name="Calhoun S."/>
            <person name="Haridas S."/>
            <person name="Kuo A."/>
            <person name="Mondo S."/>
            <person name="Pangilinan J."/>
            <person name="Riley R."/>
            <person name="LaButti K."/>
            <person name="Andreopoulos B."/>
            <person name="Lipzen A."/>
            <person name="Chen C."/>
            <person name="Yan M."/>
            <person name="Daum C."/>
            <person name="Ng V."/>
            <person name="Clum A."/>
            <person name="Steindorff A."/>
            <person name="Ohm R.A."/>
            <person name="Martin F."/>
            <person name="Silar P."/>
            <person name="Natvig D.O."/>
            <person name="Lalanne C."/>
            <person name="Gautier V."/>
            <person name="Ament-Velasquez S.L."/>
            <person name="Kruys A."/>
            <person name="Hutchinson M.I."/>
            <person name="Powell A.J."/>
            <person name="Barry K."/>
            <person name="Miller A.N."/>
            <person name="Grigoriev I.V."/>
            <person name="Debuchy R."/>
            <person name="Gladieux P."/>
            <person name="Hiltunen Thoren M."/>
            <person name="Johannesson H."/>
        </authorList>
    </citation>
    <scope>NUCLEOTIDE SEQUENCE</scope>
    <source>
        <strain evidence="10">CBS 314.62</strain>
    </source>
</reference>
<dbReference type="Proteomes" id="UP001270362">
    <property type="component" value="Unassembled WGS sequence"/>
</dbReference>
<evidence type="ECO:0000256" key="6">
    <source>
        <dbReference type="ARBA" id="ARBA00023136"/>
    </source>
</evidence>
<dbReference type="Pfam" id="PF07766">
    <property type="entry name" value="LETM1_RBD"/>
    <property type="match status" value="1"/>
</dbReference>
<organism evidence="10 11">
    <name type="scientific">Podospora appendiculata</name>
    <dbReference type="NCBI Taxonomy" id="314037"/>
    <lineage>
        <taxon>Eukaryota</taxon>
        <taxon>Fungi</taxon>
        <taxon>Dikarya</taxon>
        <taxon>Ascomycota</taxon>
        <taxon>Pezizomycotina</taxon>
        <taxon>Sordariomycetes</taxon>
        <taxon>Sordariomycetidae</taxon>
        <taxon>Sordariales</taxon>
        <taxon>Podosporaceae</taxon>
        <taxon>Podospora</taxon>
    </lineage>
</organism>
<evidence type="ECO:0000313" key="11">
    <source>
        <dbReference type="Proteomes" id="UP001270362"/>
    </source>
</evidence>
<evidence type="ECO:0000313" key="10">
    <source>
        <dbReference type="EMBL" id="KAK3689878.1"/>
    </source>
</evidence>
<feature type="domain" description="Letm1 RBD" evidence="9">
    <location>
        <begin position="198"/>
        <end position="397"/>
    </location>
</feature>
<feature type="compositionally biased region" description="Polar residues" evidence="8">
    <location>
        <begin position="82"/>
        <end position="98"/>
    </location>
</feature>
<name>A0AAE0XC59_9PEZI</name>
<comment type="caution">
    <text evidence="10">The sequence shown here is derived from an EMBL/GenBank/DDBJ whole genome shotgun (WGS) entry which is preliminary data.</text>
</comment>
<evidence type="ECO:0000256" key="4">
    <source>
        <dbReference type="ARBA" id="ARBA00022989"/>
    </source>
</evidence>
<dbReference type="PANTHER" id="PTHR14009">
    <property type="entry name" value="LEUCINE ZIPPER-EF-HAND CONTAINING TRANSMEMBRANE PROTEIN"/>
    <property type="match status" value="1"/>
</dbReference>
<dbReference type="EMBL" id="JAULSO010000002">
    <property type="protein sequence ID" value="KAK3689878.1"/>
    <property type="molecule type" value="Genomic_DNA"/>
</dbReference>
<gene>
    <name evidence="10" type="ORF">B0T22DRAFT_181339</name>
</gene>
<keyword evidence="11" id="KW-1185">Reference proteome</keyword>
<evidence type="ECO:0000256" key="8">
    <source>
        <dbReference type="SAM" id="MobiDB-lite"/>
    </source>
</evidence>
<dbReference type="GO" id="GO:0043022">
    <property type="term" value="F:ribosome binding"/>
    <property type="evidence" value="ECO:0007669"/>
    <property type="project" value="InterPro"/>
</dbReference>
<dbReference type="AlphaFoldDB" id="A0AAE0XC59"/>
<keyword evidence="6" id="KW-0472">Membrane</keyword>
<dbReference type="GO" id="GO:0030003">
    <property type="term" value="P:intracellular monoatomic cation homeostasis"/>
    <property type="evidence" value="ECO:0007669"/>
    <property type="project" value="TreeGrafter"/>
</dbReference>
<dbReference type="GO" id="GO:0005743">
    <property type="term" value="C:mitochondrial inner membrane"/>
    <property type="evidence" value="ECO:0007669"/>
    <property type="project" value="UniProtKB-SubCell"/>
</dbReference>
<evidence type="ECO:0000256" key="2">
    <source>
        <dbReference type="ARBA" id="ARBA00022692"/>
    </source>
</evidence>
<feature type="region of interest" description="Disordered" evidence="8">
    <location>
        <begin position="82"/>
        <end position="145"/>
    </location>
</feature>
<reference evidence="10" key="2">
    <citation type="submission" date="2023-06" db="EMBL/GenBank/DDBJ databases">
        <authorList>
            <consortium name="Lawrence Berkeley National Laboratory"/>
            <person name="Haridas S."/>
            <person name="Hensen N."/>
            <person name="Bonometti L."/>
            <person name="Westerberg I."/>
            <person name="Brannstrom I.O."/>
            <person name="Guillou S."/>
            <person name="Cros-Aarteil S."/>
            <person name="Calhoun S."/>
            <person name="Kuo A."/>
            <person name="Mondo S."/>
            <person name="Pangilinan J."/>
            <person name="Riley R."/>
            <person name="Labutti K."/>
            <person name="Andreopoulos B."/>
            <person name="Lipzen A."/>
            <person name="Chen C."/>
            <person name="Yanf M."/>
            <person name="Daum C."/>
            <person name="Ng V."/>
            <person name="Clum A."/>
            <person name="Steindorff A."/>
            <person name="Ohm R."/>
            <person name="Martin F."/>
            <person name="Silar P."/>
            <person name="Natvig D."/>
            <person name="Lalanne C."/>
            <person name="Gautier V."/>
            <person name="Ament-Velasquez S.L."/>
            <person name="Kruys A."/>
            <person name="Hutchinson M.I."/>
            <person name="Powell A.J."/>
            <person name="Barry K."/>
            <person name="Miller A.N."/>
            <person name="Grigoriev I.V."/>
            <person name="Debuchy R."/>
            <person name="Gladieux P."/>
            <person name="Thoren M.H."/>
            <person name="Johannesson H."/>
        </authorList>
    </citation>
    <scope>NUCLEOTIDE SEQUENCE</scope>
    <source>
        <strain evidence="10">CBS 314.62</strain>
    </source>
</reference>
<comment type="subcellular location">
    <subcellularLocation>
        <location evidence="1">Mitochondrion inner membrane</location>
        <topology evidence="1">Single-pass membrane protein</topology>
    </subcellularLocation>
</comment>
<evidence type="ECO:0000259" key="9">
    <source>
        <dbReference type="PROSITE" id="PS51758"/>
    </source>
</evidence>
<dbReference type="InterPro" id="IPR044202">
    <property type="entry name" value="LETM1/MDM38-like"/>
</dbReference>
<keyword evidence="4" id="KW-1133">Transmembrane helix</keyword>
<protein>
    <recommendedName>
        <fullName evidence="9">Letm1 RBD domain-containing protein</fullName>
    </recommendedName>
</protein>
<evidence type="ECO:0000256" key="3">
    <source>
        <dbReference type="ARBA" id="ARBA00022792"/>
    </source>
</evidence>
<dbReference type="PROSITE" id="PS51758">
    <property type="entry name" value="LETM1_RBD"/>
    <property type="match status" value="1"/>
</dbReference>
<evidence type="ECO:0000256" key="5">
    <source>
        <dbReference type="ARBA" id="ARBA00023128"/>
    </source>
</evidence>
<keyword evidence="3" id="KW-0999">Mitochondrion inner membrane</keyword>
<sequence length="397" mass="43552">METSPATVCSTNSLKLQFVVIHLSILSQIQLEDHLSHSTSGAMRHDAPLGALRLRLSAGRVGPLSTPSRFALLCYANRRVSPSTAPSISKATTPQRLYSSAPAPQQRQQQEPPPKEYSSPPTFPQAANPPATTRPPPLDLPTRDPAASTFSHLFNTGKAYLTFYKTGLSQIHTNTRLLYPNSKTDRADIPPPASRGARHLRARWTHDIRRLPVFALLLVVCGETTPLVVLAVPSIVPFTCRIPAQVKQIQRKLEARRARSAAEFQAAGQDATGAVVAAHLARSLGVISPVWDRLGLLPDRVVAGRVQEWINHLVEDDGLLEQAGGVDALVDEEVPLACVDRGLDVVGRSEQGLRQVLARWLYLTRSHGMGDEETAGRMVALLTRREEDWPAKWDQMM</sequence>
<proteinExistence type="predicted"/>
<evidence type="ECO:0000256" key="1">
    <source>
        <dbReference type="ARBA" id="ARBA00004434"/>
    </source>
</evidence>
<keyword evidence="2" id="KW-0812">Transmembrane</keyword>